<organism evidence="2 3">
    <name type="scientific">Coffea arabica</name>
    <name type="common">Arabian coffee</name>
    <dbReference type="NCBI Taxonomy" id="13443"/>
    <lineage>
        <taxon>Eukaryota</taxon>
        <taxon>Viridiplantae</taxon>
        <taxon>Streptophyta</taxon>
        <taxon>Embryophyta</taxon>
        <taxon>Tracheophyta</taxon>
        <taxon>Spermatophyta</taxon>
        <taxon>Magnoliopsida</taxon>
        <taxon>eudicotyledons</taxon>
        <taxon>Gunneridae</taxon>
        <taxon>Pentapetalae</taxon>
        <taxon>asterids</taxon>
        <taxon>lamiids</taxon>
        <taxon>Gentianales</taxon>
        <taxon>Rubiaceae</taxon>
        <taxon>Ixoroideae</taxon>
        <taxon>Gardenieae complex</taxon>
        <taxon>Bertiereae - Coffeeae clade</taxon>
        <taxon>Coffeeae</taxon>
        <taxon>Coffea</taxon>
    </lineage>
</organism>
<proteinExistence type="predicted"/>
<reference evidence="3" key="1">
    <citation type="submission" date="2025-08" db="UniProtKB">
        <authorList>
            <consortium name="RefSeq"/>
        </authorList>
    </citation>
    <scope>IDENTIFICATION</scope>
    <source>
        <tissue evidence="3">Leaves</tissue>
    </source>
</reference>
<dbReference type="Pfam" id="PF26138">
    <property type="entry name" value="DUF8040"/>
    <property type="match status" value="1"/>
</dbReference>
<protein>
    <recommendedName>
        <fullName evidence="1">DUF8040 domain-containing protein</fullName>
    </recommendedName>
</protein>
<dbReference type="InterPro" id="IPR058353">
    <property type="entry name" value="DUF8040"/>
</dbReference>
<dbReference type="PANTHER" id="PTHR22930:SF221">
    <property type="entry name" value="NUCLEASE HARBI1"/>
    <property type="match status" value="1"/>
</dbReference>
<name>A0ABM4VH74_COFAR</name>
<evidence type="ECO:0000313" key="3">
    <source>
        <dbReference type="RefSeq" id="XP_071918887.1"/>
    </source>
</evidence>
<dbReference type="Proteomes" id="UP001652660">
    <property type="component" value="Chromosome 8c"/>
</dbReference>
<evidence type="ECO:0000259" key="1">
    <source>
        <dbReference type="Pfam" id="PF26138"/>
    </source>
</evidence>
<keyword evidence="2" id="KW-1185">Reference proteome</keyword>
<feature type="domain" description="DUF8040" evidence="1">
    <location>
        <begin position="52"/>
        <end position="146"/>
    </location>
</feature>
<accession>A0ABM4VH74</accession>
<gene>
    <name evidence="3" type="primary">LOC140013490</name>
</gene>
<evidence type="ECO:0000313" key="2">
    <source>
        <dbReference type="Proteomes" id="UP001652660"/>
    </source>
</evidence>
<dbReference type="RefSeq" id="XP_071918887.1">
    <property type="nucleotide sequence ID" value="XM_072062786.1"/>
</dbReference>
<dbReference type="InterPro" id="IPR045249">
    <property type="entry name" value="HARBI1-like"/>
</dbReference>
<sequence>MANFNPYFASSSSGSRSEEDEEAILNAAAMILFSPEAERYDGPLIKIPCRNSDMPGWKWVQELITGYPLRILENCRITVDNFMRLCDVLVGNNYVPQNPHTHVSIEESLAMTLVMLSHSTQTRVVAERFQHSTETIHRNVAEALLGLCRFAQRIIKPKQSDEVHPKIRYSSKYYPWFKDCVGALDGTHIPATVLVNEQMAYTNRHGTQSQNVLALYSMPFILFPAVELHHVSSFPDLPENVDR</sequence>
<dbReference type="GeneID" id="140013490"/>
<dbReference type="PANTHER" id="PTHR22930">
    <property type="match status" value="1"/>
</dbReference>